<dbReference type="EMBL" id="JAACXV010000404">
    <property type="protein sequence ID" value="KAF7278257.1"/>
    <property type="molecule type" value="Genomic_DNA"/>
</dbReference>
<comment type="caution">
    <text evidence="7">The sequence shown here is derived from an EMBL/GenBank/DDBJ whole genome shotgun (WGS) entry which is preliminary data.</text>
</comment>
<feature type="transmembrane region" description="Helical" evidence="5">
    <location>
        <begin position="445"/>
        <end position="466"/>
    </location>
</feature>
<evidence type="ECO:0000256" key="2">
    <source>
        <dbReference type="ARBA" id="ARBA00022692"/>
    </source>
</evidence>
<feature type="transmembrane region" description="Helical" evidence="5">
    <location>
        <begin position="27"/>
        <end position="48"/>
    </location>
</feature>
<feature type="transmembrane region" description="Helical" evidence="5">
    <location>
        <begin position="357"/>
        <end position="378"/>
    </location>
</feature>
<evidence type="ECO:0000313" key="8">
    <source>
        <dbReference type="Proteomes" id="UP000625711"/>
    </source>
</evidence>
<dbReference type="CDD" id="cd17317">
    <property type="entry name" value="MFS_SLC22"/>
    <property type="match status" value="1"/>
</dbReference>
<gene>
    <name evidence="7" type="ORF">GWI33_008613</name>
</gene>
<feature type="transmembrane region" description="Helical" evidence="5">
    <location>
        <begin position="413"/>
        <end position="433"/>
    </location>
</feature>
<feature type="transmembrane region" description="Helical" evidence="5">
    <location>
        <begin position="213"/>
        <end position="235"/>
    </location>
</feature>
<dbReference type="InterPro" id="IPR036259">
    <property type="entry name" value="MFS_trans_sf"/>
</dbReference>
<evidence type="ECO:0000259" key="6">
    <source>
        <dbReference type="PROSITE" id="PS50850"/>
    </source>
</evidence>
<evidence type="ECO:0000256" key="1">
    <source>
        <dbReference type="ARBA" id="ARBA00004141"/>
    </source>
</evidence>
<comment type="subcellular location">
    <subcellularLocation>
        <location evidence="1">Membrane</location>
        <topology evidence="1">Multi-pass membrane protein</topology>
    </subcellularLocation>
</comment>
<feature type="transmembrane region" description="Helical" evidence="5">
    <location>
        <begin position="390"/>
        <end position="407"/>
    </location>
</feature>
<dbReference type="InterPro" id="IPR020846">
    <property type="entry name" value="MFS_dom"/>
</dbReference>
<protein>
    <recommendedName>
        <fullName evidence="6">Major facilitator superfamily (MFS) profile domain-containing protein</fullName>
    </recommendedName>
</protein>
<keyword evidence="8" id="KW-1185">Reference proteome</keyword>
<dbReference type="InterPro" id="IPR005828">
    <property type="entry name" value="MFS_sugar_transport-like"/>
</dbReference>
<dbReference type="Pfam" id="PF00083">
    <property type="entry name" value="Sugar_tr"/>
    <property type="match status" value="1"/>
</dbReference>
<feature type="transmembrane region" description="Helical" evidence="5">
    <location>
        <begin position="155"/>
        <end position="172"/>
    </location>
</feature>
<dbReference type="GO" id="GO:0016020">
    <property type="term" value="C:membrane"/>
    <property type="evidence" value="ECO:0007669"/>
    <property type="project" value="UniProtKB-SubCell"/>
</dbReference>
<proteinExistence type="predicted"/>
<feature type="transmembrane region" description="Helical" evidence="5">
    <location>
        <begin position="241"/>
        <end position="259"/>
    </location>
</feature>
<keyword evidence="3 5" id="KW-1133">Transmembrane helix</keyword>
<dbReference type="OrthoDB" id="5141738at2759"/>
<feature type="domain" description="Major facilitator superfamily (MFS) profile" evidence="6">
    <location>
        <begin position="24"/>
        <end position="497"/>
    </location>
</feature>
<dbReference type="PANTHER" id="PTHR24064">
    <property type="entry name" value="SOLUTE CARRIER FAMILY 22 MEMBER"/>
    <property type="match status" value="1"/>
</dbReference>
<name>A0A834IFW1_RHYFE</name>
<evidence type="ECO:0000256" key="4">
    <source>
        <dbReference type="ARBA" id="ARBA00023136"/>
    </source>
</evidence>
<evidence type="ECO:0000313" key="7">
    <source>
        <dbReference type="EMBL" id="KAF7278257.1"/>
    </source>
</evidence>
<keyword evidence="4 5" id="KW-0472">Membrane</keyword>
<dbReference type="Gene3D" id="1.20.1250.20">
    <property type="entry name" value="MFS general substrate transporter like domains"/>
    <property type="match status" value="1"/>
</dbReference>
<dbReference type="InterPro" id="IPR005829">
    <property type="entry name" value="Sugar_transporter_CS"/>
</dbReference>
<feature type="transmembrane region" description="Helical" evidence="5">
    <location>
        <begin position="184"/>
        <end position="206"/>
    </location>
</feature>
<sequence length="542" mass="60011">MDGAHDLDTLMGYLGDFGRYQAWQFTLHILSAVMAGLNMLSLVTVAAVPDHRCEIPGYEGVYHKNGSILDEYIPKLPNGNWDNCRLFNTTTNETYKCNSWVFDDFYYQSSKAIEWSFVCDRRWMGAVAQSMYMFGVFTGAVTLGNMADKYGRKPVFCWSAVMQLILGVGVAFTPNYYSFIIMRYLYGIFGSAGSYIPGFVLTMELVGPSKRSACGISFQAAFALGIMLVAAWGAFIKDSQILQVIYGCHALLLIGHFWLMDESPRWLWANGRTKESVDIIKKALKMNNSSVNLDSAEYVSKGRSKSRSSSDDAGVLDLFKMPRLRKMTLNVCLCWFANSLVYYGLSLNTGSMKGNPFLILFIMGMVEQPSYVITVYVMDKLGRRSITATNMILGGLCCIIAANLMMGSITSTAFVFIGKFLIASSFAVIYNYSAELFPTVVRNSAMGIGSMCARTSGALTPLIILFDSFDPKLPSTIFAVIALISGFLTLFLPETLNKAMPQTIEDGENFGIGDTCFTTCLGRSADEEIPKPRNEQLQPLKT</sequence>
<dbReference type="SUPFAM" id="SSF103473">
    <property type="entry name" value="MFS general substrate transporter"/>
    <property type="match status" value="1"/>
</dbReference>
<dbReference type="AlphaFoldDB" id="A0A834IFW1"/>
<dbReference type="GO" id="GO:0022857">
    <property type="term" value="F:transmembrane transporter activity"/>
    <property type="evidence" value="ECO:0007669"/>
    <property type="project" value="InterPro"/>
</dbReference>
<feature type="transmembrane region" description="Helical" evidence="5">
    <location>
        <begin position="327"/>
        <end position="345"/>
    </location>
</feature>
<reference evidence="7" key="1">
    <citation type="submission" date="2020-08" db="EMBL/GenBank/DDBJ databases">
        <title>Genome sequencing and assembly of the red palm weevil Rhynchophorus ferrugineus.</title>
        <authorList>
            <person name="Dias G.B."/>
            <person name="Bergman C.M."/>
            <person name="Manee M."/>
        </authorList>
    </citation>
    <scope>NUCLEOTIDE SEQUENCE</scope>
    <source>
        <strain evidence="7">AA-2017</strain>
        <tissue evidence="7">Whole larva</tissue>
    </source>
</reference>
<dbReference type="Proteomes" id="UP000625711">
    <property type="component" value="Unassembled WGS sequence"/>
</dbReference>
<evidence type="ECO:0000256" key="5">
    <source>
        <dbReference type="SAM" id="Phobius"/>
    </source>
</evidence>
<keyword evidence="2 5" id="KW-0812">Transmembrane</keyword>
<accession>A0A834IFW1</accession>
<dbReference type="PROSITE" id="PS50850">
    <property type="entry name" value="MFS"/>
    <property type="match status" value="1"/>
</dbReference>
<organism evidence="7 8">
    <name type="scientific">Rhynchophorus ferrugineus</name>
    <name type="common">Red palm weevil</name>
    <name type="synonym">Curculio ferrugineus</name>
    <dbReference type="NCBI Taxonomy" id="354439"/>
    <lineage>
        <taxon>Eukaryota</taxon>
        <taxon>Metazoa</taxon>
        <taxon>Ecdysozoa</taxon>
        <taxon>Arthropoda</taxon>
        <taxon>Hexapoda</taxon>
        <taxon>Insecta</taxon>
        <taxon>Pterygota</taxon>
        <taxon>Neoptera</taxon>
        <taxon>Endopterygota</taxon>
        <taxon>Coleoptera</taxon>
        <taxon>Polyphaga</taxon>
        <taxon>Cucujiformia</taxon>
        <taxon>Curculionidae</taxon>
        <taxon>Dryophthorinae</taxon>
        <taxon>Rhynchophorus</taxon>
    </lineage>
</organism>
<feature type="transmembrane region" description="Helical" evidence="5">
    <location>
        <begin position="472"/>
        <end position="492"/>
    </location>
</feature>
<evidence type="ECO:0000256" key="3">
    <source>
        <dbReference type="ARBA" id="ARBA00022989"/>
    </source>
</evidence>
<dbReference type="PROSITE" id="PS00216">
    <property type="entry name" value="SUGAR_TRANSPORT_1"/>
    <property type="match status" value="2"/>
</dbReference>